<name>A0A6I3KJD1_9HYPH</name>
<evidence type="ECO:0000313" key="2">
    <source>
        <dbReference type="EMBL" id="MTD93857.1"/>
    </source>
</evidence>
<dbReference type="RefSeq" id="WP_154738356.1">
    <property type="nucleotide sequence ID" value="NZ_WMBQ01000001.1"/>
</dbReference>
<organism evidence="2 3">
    <name type="scientific">Hyphomicrobium album</name>
    <dbReference type="NCBI Taxonomy" id="2665159"/>
    <lineage>
        <taxon>Bacteria</taxon>
        <taxon>Pseudomonadati</taxon>
        <taxon>Pseudomonadota</taxon>
        <taxon>Alphaproteobacteria</taxon>
        <taxon>Hyphomicrobiales</taxon>
        <taxon>Hyphomicrobiaceae</taxon>
        <taxon>Hyphomicrobium</taxon>
    </lineage>
</organism>
<dbReference type="Proteomes" id="UP000440694">
    <property type="component" value="Unassembled WGS sequence"/>
</dbReference>
<dbReference type="EMBL" id="WMBQ01000001">
    <property type="protein sequence ID" value="MTD93857.1"/>
    <property type="molecule type" value="Genomic_DNA"/>
</dbReference>
<comment type="caution">
    <text evidence="2">The sequence shown here is derived from an EMBL/GenBank/DDBJ whole genome shotgun (WGS) entry which is preliminary data.</text>
</comment>
<reference evidence="2 3" key="1">
    <citation type="submission" date="2019-11" db="EMBL/GenBank/DDBJ databases">
        <title>Identification of a novel strain.</title>
        <authorList>
            <person name="Xu Q."/>
            <person name="Wang G."/>
        </authorList>
    </citation>
    <scope>NUCLEOTIDE SEQUENCE [LARGE SCALE GENOMIC DNA]</scope>
    <source>
        <strain evidence="3">xq</strain>
    </source>
</reference>
<protein>
    <recommendedName>
        <fullName evidence="4">Pentapeptide MXKDX repeat protein</fullName>
    </recommendedName>
</protein>
<evidence type="ECO:0000313" key="3">
    <source>
        <dbReference type="Proteomes" id="UP000440694"/>
    </source>
</evidence>
<feature type="signal peptide" evidence="1">
    <location>
        <begin position="1"/>
        <end position="22"/>
    </location>
</feature>
<accession>A0A6I3KJD1</accession>
<feature type="chain" id="PRO_5026124093" description="Pentapeptide MXKDX repeat protein" evidence="1">
    <location>
        <begin position="23"/>
        <end position="83"/>
    </location>
</feature>
<evidence type="ECO:0008006" key="4">
    <source>
        <dbReference type="Google" id="ProtNLM"/>
    </source>
</evidence>
<proteinExistence type="predicted"/>
<keyword evidence="1" id="KW-0732">Signal</keyword>
<dbReference type="AlphaFoldDB" id="A0A6I3KJD1"/>
<sequence length="83" mass="8822">MLRLVMLAAVAATMLAPAGARADKSWCTDEHMQKMDAMVAKMTDEAKKKSAQTNLDASKAAMKSGDTEGCIASMKLAHTDMGM</sequence>
<gene>
    <name evidence="2" type="ORF">GIW81_05855</name>
</gene>
<evidence type="ECO:0000256" key="1">
    <source>
        <dbReference type="SAM" id="SignalP"/>
    </source>
</evidence>
<keyword evidence="3" id="KW-1185">Reference proteome</keyword>